<dbReference type="Gene3D" id="3.40.50.720">
    <property type="entry name" value="NAD(P)-binding Rossmann-like Domain"/>
    <property type="match status" value="1"/>
</dbReference>
<dbReference type="STRING" id="185761.SAMN05660282_02065"/>
<dbReference type="InterPro" id="IPR000594">
    <property type="entry name" value="ThiF_NAD_FAD-bd"/>
</dbReference>
<dbReference type="Proteomes" id="UP000199065">
    <property type="component" value="Unassembled WGS sequence"/>
</dbReference>
<dbReference type="Pfam" id="PF00581">
    <property type="entry name" value="Rhodanese"/>
    <property type="match status" value="1"/>
</dbReference>
<dbReference type="SMART" id="SM00450">
    <property type="entry name" value="RHOD"/>
    <property type="match status" value="1"/>
</dbReference>
<evidence type="ECO:0000256" key="1">
    <source>
        <dbReference type="ARBA" id="ARBA00009919"/>
    </source>
</evidence>
<proteinExistence type="inferred from homology"/>
<evidence type="ECO:0000313" key="3">
    <source>
        <dbReference type="EMBL" id="SFG82512.1"/>
    </source>
</evidence>
<evidence type="ECO:0000259" key="2">
    <source>
        <dbReference type="PROSITE" id="PS50206"/>
    </source>
</evidence>
<dbReference type="GO" id="GO:0008641">
    <property type="term" value="F:ubiquitin-like modifier activating enzyme activity"/>
    <property type="evidence" value="ECO:0007669"/>
    <property type="project" value="InterPro"/>
</dbReference>
<feature type="domain" description="Rhodanese" evidence="2">
    <location>
        <begin position="259"/>
        <end position="346"/>
    </location>
</feature>
<dbReference type="CDD" id="cd00757">
    <property type="entry name" value="ThiF_MoeB_HesA_family"/>
    <property type="match status" value="1"/>
</dbReference>
<dbReference type="InterPro" id="IPR001763">
    <property type="entry name" value="Rhodanese-like_dom"/>
</dbReference>
<dbReference type="AlphaFoldDB" id="A0A1I2UZR9"/>
<dbReference type="GO" id="GO:0004792">
    <property type="term" value="F:thiosulfate-cyanide sulfurtransferase activity"/>
    <property type="evidence" value="ECO:0007669"/>
    <property type="project" value="TreeGrafter"/>
</dbReference>
<organism evidence="3 4">
    <name type="scientific">Corynebacterium spheniscorum</name>
    <dbReference type="NCBI Taxonomy" id="185761"/>
    <lineage>
        <taxon>Bacteria</taxon>
        <taxon>Bacillati</taxon>
        <taxon>Actinomycetota</taxon>
        <taxon>Actinomycetes</taxon>
        <taxon>Mycobacteriales</taxon>
        <taxon>Corynebacteriaceae</taxon>
        <taxon>Corynebacterium</taxon>
    </lineage>
</organism>
<sequence>MRYLRQIGLPGFGEESQEKLSQATVTAVGCGGLGSPALLYLVAAGVGRVRFLDHDDVELTNLHRQVLHSTEAIGIPKVDSAYQRLSALNPEVQLEPLREKLTPENHVELVRGSTVVLDGSDNFPTRHLVSSACAQLGIPHIWASILGYEAQLSVFDAAAGGPIYEDAFPQPPAPGSVPSCAEAGVLGPVVGQVGCAMAMEAIKLIAGIGKPLRGTIAYYDALSARWEYIPLKPNPQVLERVHSGVLPEFEKDVPTLNTIPDGALIIDVRTPKECARGMIPGAQNIPLDEILAGTPLPIHNPTLLYCQTGKRSERALRALLGTHPAELFHLRGGYEFWSSSRDPQSGT</sequence>
<dbReference type="SUPFAM" id="SSF69572">
    <property type="entry name" value="Activating enzymes of the ubiquitin-like proteins"/>
    <property type="match status" value="1"/>
</dbReference>
<dbReference type="PROSITE" id="PS50206">
    <property type="entry name" value="RHODANESE_3"/>
    <property type="match status" value="1"/>
</dbReference>
<accession>A0A1I2UZR9</accession>
<dbReference type="Gene3D" id="3.40.250.10">
    <property type="entry name" value="Rhodanese-like domain"/>
    <property type="match status" value="1"/>
</dbReference>
<dbReference type="PANTHER" id="PTHR10953:SF102">
    <property type="entry name" value="ADENYLYLTRANSFERASE AND SULFURTRANSFERASE MOCS3"/>
    <property type="match status" value="1"/>
</dbReference>
<comment type="similarity">
    <text evidence="1">Belongs to the HesA/MoeB/ThiF family.</text>
</comment>
<keyword evidence="4" id="KW-1185">Reference proteome</keyword>
<dbReference type="InterPro" id="IPR035985">
    <property type="entry name" value="Ubiquitin-activating_enz"/>
</dbReference>
<dbReference type="InterPro" id="IPR045886">
    <property type="entry name" value="ThiF/MoeB/HesA"/>
</dbReference>
<keyword evidence="3" id="KW-0808">Transferase</keyword>
<dbReference type="GO" id="GO:0005829">
    <property type="term" value="C:cytosol"/>
    <property type="evidence" value="ECO:0007669"/>
    <property type="project" value="TreeGrafter"/>
</dbReference>
<dbReference type="GO" id="GO:0008146">
    <property type="term" value="F:sulfotransferase activity"/>
    <property type="evidence" value="ECO:0007669"/>
    <property type="project" value="TreeGrafter"/>
</dbReference>
<name>A0A1I2UZR9_9CORY</name>
<dbReference type="Pfam" id="PF00899">
    <property type="entry name" value="ThiF"/>
    <property type="match status" value="1"/>
</dbReference>
<dbReference type="PANTHER" id="PTHR10953">
    <property type="entry name" value="UBIQUITIN-ACTIVATING ENZYME E1"/>
    <property type="match status" value="1"/>
</dbReference>
<reference evidence="3 4" key="1">
    <citation type="submission" date="2016-10" db="EMBL/GenBank/DDBJ databases">
        <authorList>
            <person name="de Groot N.N."/>
        </authorList>
    </citation>
    <scope>NUCLEOTIDE SEQUENCE [LARGE SCALE GENOMIC DNA]</scope>
    <source>
        <strain>J11</strain>
        <strain evidence="4">PG 39</strain>
    </source>
</reference>
<evidence type="ECO:0000313" key="4">
    <source>
        <dbReference type="Proteomes" id="UP000199065"/>
    </source>
</evidence>
<gene>
    <name evidence="3" type="ORF">SAMN05660282_02065</name>
</gene>
<dbReference type="EMBL" id="FOPJ01000017">
    <property type="protein sequence ID" value="SFG82512.1"/>
    <property type="molecule type" value="Genomic_DNA"/>
</dbReference>
<dbReference type="FunFam" id="3.40.50.720:FF:000080">
    <property type="entry name" value="Thiazole biosynthesis adenylyltransferase ThiF"/>
    <property type="match status" value="1"/>
</dbReference>
<dbReference type="RefSeq" id="WP_223845981.1">
    <property type="nucleotide sequence ID" value="NZ_FOPJ01000017.1"/>
</dbReference>
<dbReference type="GO" id="GO:0016779">
    <property type="term" value="F:nucleotidyltransferase activity"/>
    <property type="evidence" value="ECO:0007669"/>
    <property type="project" value="UniProtKB-KW"/>
</dbReference>
<dbReference type="PROSITE" id="PS51257">
    <property type="entry name" value="PROKAR_LIPOPROTEIN"/>
    <property type="match status" value="1"/>
</dbReference>
<dbReference type="InterPro" id="IPR036873">
    <property type="entry name" value="Rhodanese-like_dom_sf"/>
</dbReference>
<protein>
    <submittedName>
        <fullName evidence="3">Adenylyltransferase and sulfurtransferase</fullName>
    </submittedName>
</protein>
<keyword evidence="3" id="KW-0548">Nucleotidyltransferase</keyword>
<dbReference type="CDD" id="cd00158">
    <property type="entry name" value="RHOD"/>
    <property type="match status" value="1"/>
</dbReference>